<dbReference type="PANTHER" id="PTHR11098">
    <property type="entry name" value="NICOTINATE PHOSPHORIBOSYLTRANSFERASE"/>
    <property type="match status" value="1"/>
</dbReference>
<proteinExistence type="inferred from homology"/>
<evidence type="ECO:0000256" key="5">
    <source>
        <dbReference type="ARBA" id="ARBA00022598"/>
    </source>
</evidence>
<accession>A0A1M4VYJ4</accession>
<dbReference type="NCBIfam" id="TIGR01513">
    <property type="entry name" value="NAPRTase_put"/>
    <property type="match status" value="1"/>
</dbReference>
<evidence type="ECO:0000256" key="4">
    <source>
        <dbReference type="ARBA" id="ARBA00022553"/>
    </source>
</evidence>
<dbReference type="AlphaFoldDB" id="A0A1M4VYJ4"/>
<dbReference type="CDD" id="cd01570">
    <property type="entry name" value="NAPRTase_A"/>
    <property type="match status" value="1"/>
</dbReference>
<dbReference type="GO" id="GO:0004516">
    <property type="term" value="F:nicotinate phosphoribosyltransferase activity"/>
    <property type="evidence" value="ECO:0007669"/>
    <property type="project" value="UniProtKB-UniRule"/>
</dbReference>
<evidence type="ECO:0000313" key="13">
    <source>
        <dbReference type="EMBL" id="SHE74027.1"/>
    </source>
</evidence>
<dbReference type="Gene3D" id="3.20.140.10">
    <property type="entry name" value="nicotinate phosphoribosyltransferase"/>
    <property type="match status" value="1"/>
</dbReference>
<evidence type="ECO:0000256" key="9">
    <source>
        <dbReference type="RuleBase" id="RU365100"/>
    </source>
</evidence>
<dbReference type="InterPro" id="IPR036068">
    <property type="entry name" value="Nicotinate_pribotase-like_C"/>
</dbReference>
<dbReference type="PANTHER" id="PTHR11098:SF1">
    <property type="entry name" value="NICOTINATE PHOSPHORIBOSYLTRANSFERASE"/>
    <property type="match status" value="1"/>
</dbReference>
<dbReference type="InterPro" id="IPR007229">
    <property type="entry name" value="Nic_PRibTrfase-Fam"/>
</dbReference>
<dbReference type="GO" id="GO:0034355">
    <property type="term" value="P:NAD+ biosynthetic process via the salvage pathway"/>
    <property type="evidence" value="ECO:0007669"/>
    <property type="project" value="TreeGrafter"/>
</dbReference>
<dbReference type="InterPro" id="IPR013785">
    <property type="entry name" value="Aldolase_TIM"/>
</dbReference>
<dbReference type="InterPro" id="IPR041525">
    <property type="entry name" value="N/Namide_PRibTrfase"/>
</dbReference>
<dbReference type="InterPro" id="IPR040727">
    <property type="entry name" value="NAPRTase_N"/>
</dbReference>
<comment type="catalytic activity">
    <reaction evidence="8 9">
        <text>5-phospho-alpha-D-ribose 1-diphosphate + nicotinate + ATP + H2O = nicotinate beta-D-ribonucleotide + ADP + phosphate + diphosphate</text>
        <dbReference type="Rhea" id="RHEA:36163"/>
        <dbReference type="ChEBI" id="CHEBI:15377"/>
        <dbReference type="ChEBI" id="CHEBI:30616"/>
        <dbReference type="ChEBI" id="CHEBI:32544"/>
        <dbReference type="ChEBI" id="CHEBI:33019"/>
        <dbReference type="ChEBI" id="CHEBI:43474"/>
        <dbReference type="ChEBI" id="CHEBI:57502"/>
        <dbReference type="ChEBI" id="CHEBI:58017"/>
        <dbReference type="ChEBI" id="CHEBI:456216"/>
        <dbReference type="EC" id="6.3.4.21"/>
    </reaction>
</comment>
<evidence type="ECO:0000256" key="6">
    <source>
        <dbReference type="ARBA" id="ARBA00022642"/>
    </source>
</evidence>
<dbReference type="Pfam" id="PF04095">
    <property type="entry name" value="NAPRTase"/>
    <property type="match status" value="1"/>
</dbReference>
<name>A0A1M4VYJ4_9FIRM</name>
<comment type="PTM">
    <text evidence="9">Transiently phosphorylated on a His residue during the reaction cycle. Phosphorylation strongly increases the affinity for substrates and increases the rate of nicotinate D-ribonucleotide production. Dephosphorylation regenerates the low-affinity form of the enzyme, leading to product release.</text>
</comment>
<dbReference type="GO" id="GO:0005829">
    <property type="term" value="C:cytosol"/>
    <property type="evidence" value="ECO:0007669"/>
    <property type="project" value="TreeGrafter"/>
</dbReference>
<dbReference type="NCBIfam" id="NF009131">
    <property type="entry name" value="PRK12484.1"/>
    <property type="match status" value="1"/>
</dbReference>
<gene>
    <name evidence="13" type="ORF">SAMN02746064_01102</name>
</gene>
<feature type="domain" description="Nicotinate/nicotinamide phosphoribosyltransferase" evidence="10">
    <location>
        <begin position="156"/>
        <end position="346"/>
    </location>
</feature>
<dbReference type="InterPro" id="IPR041619">
    <property type="entry name" value="NAPRTase_C"/>
</dbReference>
<dbReference type="Gene3D" id="3.20.20.70">
    <property type="entry name" value="Aldolase class I"/>
    <property type="match status" value="1"/>
</dbReference>
<evidence type="ECO:0000256" key="7">
    <source>
        <dbReference type="ARBA" id="ARBA00022679"/>
    </source>
</evidence>
<dbReference type="Pfam" id="PF17956">
    <property type="entry name" value="NAPRTase_C"/>
    <property type="match status" value="1"/>
</dbReference>
<evidence type="ECO:0000313" key="14">
    <source>
        <dbReference type="Proteomes" id="UP000184251"/>
    </source>
</evidence>
<dbReference type="RefSeq" id="WP_073270088.1">
    <property type="nucleotide sequence ID" value="NZ_FQTU01000006.1"/>
</dbReference>
<feature type="domain" description="Nicotinate phosphoribosyltransferase C-terminal" evidence="12">
    <location>
        <begin position="364"/>
        <end position="473"/>
    </location>
</feature>
<dbReference type="FunFam" id="3.20.20.70:FF:000076">
    <property type="entry name" value="Nicotinate phosphoribosyltransferase"/>
    <property type="match status" value="1"/>
</dbReference>
<keyword evidence="6 9" id="KW-0662">Pyridine nucleotide biosynthesis</keyword>
<evidence type="ECO:0000256" key="2">
    <source>
        <dbReference type="ARBA" id="ARBA00010897"/>
    </source>
</evidence>
<dbReference type="SUPFAM" id="SSF51690">
    <property type="entry name" value="Nicotinate/Quinolinate PRTase C-terminal domain-like"/>
    <property type="match status" value="1"/>
</dbReference>
<comment type="pathway">
    <text evidence="1 9">Cofactor biosynthesis; NAD(+) biosynthesis; nicotinate D-ribonucleotide from nicotinate: step 1/1.</text>
</comment>
<comment type="similarity">
    <text evidence="2 9">Belongs to the NAPRTase family.</text>
</comment>
<dbReference type="NCBIfam" id="NF006695">
    <property type="entry name" value="PRK09243.1-2"/>
    <property type="match status" value="1"/>
</dbReference>
<evidence type="ECO:0000256" key="3">
    <source>
        <dbReference type="ARBA" id="ARBA00013236"/>
    </source>
</evidence>
<keyword evidence="4" id="KW-0597">Phosphoprotein</keyword>
<evidence type="ECO:0000256" key="1">
    <source>
        <dbReference type="ARBA" id="ARBA00004952"/>
    </source>
</evidence>
<organism evidence="13 14">
    <name type="scientific">Alkalibacter saccharofermentans DSM 14828</name>
    <dbReference type="NCBI Taxonomy" id="1120975"/>
    <lineage>
        <taxon>Bacteria</taxon>
        <taxon>Bacillati</taxon>
        <taxon>Bacillota</taxon>
        <taxon>Clostridia</taxon>
        <taxon>Eubacteriales</taxon>
        <taxon>Eubacteriaceae</taxon>
        <taxon>Alkalibacter</taxon>
    </lineage>
</organism>
<evidence type="ECO:0000259" key="12">
    <source>
        <dbReference type="Pfam" id="PF17956"/>
    </source>
</evidence>
<dbReference type="EC" id="6.3.4.21" evidence="3 9"/>
<dbReference type="InterPro" id="IPR006405">
    <property type="entry name" value="Nic_PRibTrfase_pncB"/>
</dbReference>
<reference evidence="13 14" key="1">
    <citation type="submission" date="2016-11" db="EMBL/GenBank/DDBJ databases">
        <authorList>
            <person name="Jaros S."/>
            <person name="Januszkiewicz K."/>
            <person name="Wedrychowicz H."/>
        </authorList>
    </citation>
    <scope>NUCLEOTIDE SEQUENCE [LARGE SCALE GENOMIC DNA]</scope>
    <source>
        <strain evidence="13 14">DSM 14828</strain>
    </source>
</reference>
<feature type="domain" description="Nicotinate phosphoribosyltransferase N-terminal" evidence="11">
    <location>
        <begin position="9"/>
        <end position="134"/>
    </location>
</feature>
<sequence>MEFNRRRQLATDYYQLSMSNVYVNEGKDEDIAVFDLFVRSNPFNGGYLVCAGLEQVVDYLTNLKFDEKDIDILKNNHPELTEKFLDYLRNFRFTGEIYGIPEGSIVFPHEPLIRIKAPLIQAQIIETPLLSIVNHQTLIATKAARIVQAAEGDAVLEFGLRRAHGSEAGLYGARAAVIGGCVGTSNVESEDLIKLPAKGTMSHSYVLSYASEYDAFWTYTKYNQDNLIFLVDTYNTLESGVPNAIRVFSKLRDEGRLPKTYGIRLDSGDLAYLSKEAKTMLVENGFDDAVISASSDLDEYLVRDLKLQGAQINLWGVGTKLITAYDQPALGAVYKLAQIDSKGEITNKLKISNDPGKITNPGYKRVVRLYDKDSNKALADLIMLDDEKIDEKKPLTIFHPVHTWKKRVLTNFYVKEMMVPVIIDGKPVYKSPSISEMQQHLKNEFETMWPATTRFTNPHEYHVDLSDKLWNMKLGILNQ</sequence>
<dbReference type="Pfam" id="PF17767">
    <property type="entry name" value="NAPRTase_N"/>
    <property type="match status" value="1"/>
</dbReference>
<dbReference type="EMBL" id="FQTU01000006">
    <property type="protein sequence ID" value="SHE74027.1"/>
    <property type="molecule type" value="Genomic_DNA"/>
</dbReference>
<dbReference type="OrthoDB" id="9770610at2"/>
<dbReference type="STRING" id="1120975.SAMN02746064_01102"/>
<evidence type="ECO:0000259" key="10">
    <source>
        <dbReference type="Pfam" id="PF04095"/>
    </source>
</evidence>
<evidence type="ECO:0000259" key="11">
    <source>
        <dbReference type="Pfam" id="PF17767"/>
    </source>
</evidence>
<dbReference type="Proteomes" id="UP000184251">
    <property type="component" value="Unassembled WGS sequence"/>
</dbReference>
<dbReference type="GO" id="GO:0047280">
    <property type="term" value="F:nicotinamide phosphoribosyltransferase activity"/>
    <property type="evidence" value="ECO:0007669"/>
    <property type="project" value="UniProtKB-ARBA"/>
</dbReference>
<keyword evidence="13" id="KW-0328">Glycosyltransferase</keyword>
<dbReference type="PIRSF" id="PIRSF000484">
    <property type="entry name" value="NAPRT"/>
    <property type="match status" value="1"/>
</dbReference>
<comment type="function">
    <text evidence="9">Catalyzes the first step in the biosynthesis of NAD from nicotinic acid, the ATP-dependent synthesis of beta-nicotinate D-ribonucleotide from nicotinate and 5-phospho-D-ribose 1-phosphate.</text>
</comment>
<keyword evidence="7 9" id="KW-0808">Transferase</keyword>
<dbReference type="SUPFAM" id="SSF54675">
    <property type="entry name" value="Nicotinate/Quinolinate PRTase N-terminal domain-like"/>
    <property type="match status" value="1"/>
</dbReference>
<protein>
    <recommendedName>
        <fullName evidence="3 9">Nicotinate phosphoribosyltransferase</fullName>
        <ecNumber evidence="3 9">6.3.4.21</ecNumber>
    </recommendedName>
</protein>
<evidence type="ECO:0000256" key="8">
    <source>
        <dbReference type="ARBA" id="ARBA00048668"/>
    </source>
</evidence>
<dbReference type="UniPathway" id="UPA00253">
    <property type="reaction ID" value="UER00457"/>
</dbReference>
<keyword evidence="5 9" id="KW-0436">Ligase</keyword>
<keyword evidence="14" id="KW-1185">Reference proteome</keyword>